<comment type="cofactor">
    <cofactor evidence="1">
        <name>Mg(2+)</name>
        <dbReference type="ChEBI" id="CHEBI:18420"/>
    </cofactor>
</comment>
<dbReference type="InterPro" id="IPR003846">
    <property type="entry name" value="SelO"/>
</dbReference>
<dbReference type="GO" id="GO:0016779">
    <property type="term" value="F:nucleotidyltransferase activity"/>
    <property type="evidence" value="ECO:0007669"/>
    <property type="project" value="UniProtKB-KW"/>
</dbReference>
<dbReference type="Pfam" id="PF02696">
    <property type="entry name" value="SelO"/>
    <property type="match status" value="1"/>
</dbReference>
<evidence type="ECO:0000256" key="1">
    <source>
        <dbReference type="ARBA" id="ARBA00001946"/>
    </source>
</evidence>
<dbReference type="PANTHER" id="PTHR12153:SF15">
    <property type="entry name" value="PROTEIN ADENYLYLTRANSFERASE SELO, MITOCHONDRIAL"/>
    <property type="match status" value="1"/>
</dbReference>
<keyword evidence="11" id="KW-1185">Reference proteome</keyword>
<protein>
    <recommendedName>
        <fullName evidence="9">Selenoprotein O</fullName>
    </recommendedName>
</protein>
<evidence type="ECO:0000256" key="9">
    <source>
        <dbReference type="ARBA" id="ARBA00031547"/>
    </source>
</evidence>
<accession>X6N0U0</accession>
<evidence type="ECO:0000256" key="5">
    <source>
        <dbReference type="ARBA" id="ARBA00022723"/>
    </source>
</evidence>
<comment type="caution">
    <text evidence="10">The sequence shown here is derived from an EMBL/GenBank/DDBJ whole genome shotgun (WGS) entry which is preliminary data.</text>
</comment>
<dbReference type="GO" id="GO:0046872">
    <property type="term" value="F:metal ion binding"/>
    <property type="evidence" value="ECO:0007669"/>
    <property type="project" value="UniProtKB-KW"/>
</dbReference>
<gene>
    <name evidence="10" type="ORF">RFI_17707</name>
</gene>
<evidence type="ECO:0000256" key="4">
    <source>
        <dbReference type="ARBA" id="ARBA00022695"/>
    </source>
</evidence>
<evidence type="ECO:0000256" key="7">
    <source>
        <dbReference type="ARBA" id="ARBA00022840"/>
    </source>
</evidence>
<evidence type="ECO:0000256" key="2">
    <source>
        <dbReference type="ARBA" id="ARBA00009747"/>
    </source>
</evidence>
<dbReference type="PANTHER" id="PTHR12153">
    <property type="entry name" value="SELENOPROTEIN O"/>
    <property type="match status" value="1"/>
</dbReference>
<keyword evidence="6" id="KW-0547">Nucleotide-binding</keyword>
<dbReference type="GO" id="GO:0005524">
    <property type="term" value="F:ATP binding"/>
    <property type="evidence" value="ECO:0007669"/>
    <property type="project" value="UniProtKB-KW"/>
</dbReference>
<keyword evidence="8" id="KW-0460">Magnesium</keyword>
<organism evidence="10 11">
    <name type="scientific">Reticulomyxa filosa</name>
    <dbReference type="NCBI Taxonomy" id="46433"/>
    <lineage>
        <taxon>Eukaryota</taxon>
        <taxon>Sar</taxon>
        <taxon>Rhizaria</taxon>
        <taxon>Retaria</taxon>
        <taxon>Foraminifera</taxon>
        <taxon>Monothalamids</taxon>
        <taxon>Reticulomyxidae</taxon>
        <taxon>Reticulomyxa</taxon>
    </lineage>
</organism>
<evidence type="ECO:0000313" key="11">
    <source>
        <dbReference type="Proteomes" id="UP000023152"/>
    </source>
</evidence>
<dbReference type="OrthoDB" id="10254721at2759"/>
<keyword evidence="7" id="KW-0067">ATP-binding</keyword>
<evidence type="ECO:0000256" key="3">
    <source>
        <dbReference type="ARBA" id="ARBA00022679"/>
    </source>
</evidence>
<keyword evidence="5" id="KW-0479">Metal-binding</keyword>
<proteinExistence type="inferred from homology"/>
<name>X6N0U0_RETFI</name>
<keyword evidence="3" id="KW-0808">Transferase</keyword>
<evidence type="ECO:0000313" key="10">
    <source>
        <dbReference type="EMBL" id="ETO19523.1"/>
    </source>
</evidence>
<sequence>MQRMFLIKAIKQKKLIRLLNVTISKATFSVAKVKWENIRLEYSQLQRLPVDENNPPRNSRSVSGAIFSKTKPTPILNPKLICVNESAMASELFWDYKDITSNHLDEFVKVFSGNELFPNSVPFSHCYAGHQFGVFSGQLGDGRCISIGEHINPQSGKRAELQLKGSGPTPYSRHADGRAVLRSSIREYLISEHMHALRIPTTRSLSLIVSEASQALRDINYSGNLQYEKCAILCRLAPSFIRFGSFQICHGVGIY</sequence>
<dbReference type="EMBL" id="ASPP01013577">
    <property type="protein sequence ID" value="ETO19523.1"/>
    <property type="molecule type" value="Genomic_DNA"/>
</dbReference>
<evidence type="ECO:0000256" key="6">
    <source>
        <dbReference type="ARBA" id="ARBA00022741"/>
    </source>
</evidence>
<keyword evidence="4" id="KW-0548">Nucleotidyltransferase</keyword>
<comment type="similarity">
    <text evidence="2">Belongs to the SELO family.</text>
</comment>
<reference evidence="10 11" key="1">
    <citation type="journal article" date="2013" name="Curr. Biol.">
        <title>The Genome of the Foraminiferan Reticulomyxa filosa.</title>
        <authorList>
            <person name="Glockner G."/>
            <person name="Hulsmann N."/>
            <person name="Schleicher M."/>
            <person name="Noegel A.A."/>
            <person name="Eichinger L."/>
            <person name="Gallinger C."/>
            <person name="Pawlowski J."/>
            <person name="Sierra R."/>
            <person name="Euteneuer U."/>
            <person name="Pillet L."/>
            <person name="Moustafa A."/>
            <person name="Platzer M."/>
            <person name="Groth M."/>
            <person name="Szafranski K."/>
            <person name="Schliwa M."/>
        </authorList>
    </citation>
    <scope>NUCLEOTIDE SEQUENCE [LARGE SCALE GENOMIC DNA]</scope>
</reference>
<evidence type="ECO:0000256" key="8">
    <source>
        <dbReference type="ARBA" id="ARBA00022842"/>
    </source>
</evidence>
<dbReference type="AlphaFoldDB" id="X6N0U0"/>
<dbReference type="Proteomes" id="UP000023152">
    <property type="component" value="Unassembled WGS sequence"/>
</dbReference>